<dbReference type="EMBL" id="JAKOGI010000333">
    <property type="protein sequence ID" value="KAJ8436698.1"/>
    <property type="molecule type" value="Genomic_DNA"/>
</dbReference>
<reference evidence="7" key="1">
    <citation type="submission" date="2022-04" db="EMBL/GenBank/DDBJ databases">
        <title>Carnegiea gigantea Genome sequencing and assembly v2.</title>
        <authorList>
            <person name="Copetti D."/>
            <person name="Sanderson M.J."/>
            <person name="Burquez A."/>
            <person name="Wojciechowski M.F."/>
        </authorList>
    </citation>
    <scope>NUCLEOTIDE SEQUENCE</scope>
    <source>
        <strain evidence="7">SGP5-SGP5p</strain>
        <tissue evidence="7">Aerial part</tissue>
    </source>
</reference>
<sequence length="232" mass="27134">MASVGLAPSSGLRESSSNAMDRLPEEMNGMEIRDDKVGHFSLVSGCMVLICLLSVADWIFKYFRTWNQRLLFGNGTETRHIIVMTIGGRNGQPKQVPQDKRYKNCELQIIRLLDYPNVVYLKHCFFSTTNKDELYLNLVLEYVLETVHRVIKHYNKMRQRVPLIYVKLYTYQVLGTPTREEIKCMNPNYTEFKFPQIKAHPWHNIFHKCMPSEAVDLVSRLLQYSLNHDSEK</sequence>
<evidence type="ECO:0000256" key="1">
    <source>
        <dbReference type="ARBA" id="ARBA00022527"/>
    </source>
</evidence>
<dbReference type="Gene3D" id="3.30.200.20">
    <property type="entry name" value="Phosphorylase Kinase, domain 1"/>
    <property type="match status" value="1"/>
</dbReference>
<keyword evidence="6" id="KW-0472">Membrane</keyword>
<keyword evidence="4" id="KW-0418">Kinase</keyword>
<keyword evidence="8" id="KW-1185">Reference proteome</keyword>
<organism evidence="7 8">
    <name type="scientific">Carnegiea gigantea</name>
    <dbReference type="NCBI Taxonomy" id="171969"/>
    <lineage>
        <taxon>Eukaryota</taxon>
        <taxon>Viridiplantae</taxon>
        <taxon>Streptophyta</taxon>
        <taxon>Embryophyta</taxon>
        <taxon>Tracheophyta</taxon>
        <taxon>Spermatophyta</taxon>
        <taxon>Magnoliopsida</taxon>
        <taxon>eudicotyledons</taxon>
        <taxon>Gunneridae</taxon>
        <taxon>Pentapetalae</taxon>
        <taxon>Caryophyllales</taxon>
        <taxon>Cactineae</taxon>
        <taxon>Cactaceae</taxon>
        <taxon>Cactoideae</taxon>
        <taxon>Echinocereeae</taxon>
        <taxon>Carnegiea</taxon>
    </lineage>
</organism>
<keyword evidence="2" id="KW-0808">Transferase</keyword>
<dbReference type="Gene3D" id="1.10.510.10">
    <property type="entry name" value="Transferase(Phosphotransferase) domain 1"/>
    <property type="match status" value="1"/>
</dbReference>
<protein>
    <submittedName>
        <fullName evidence="7">Uncharacterized protein</fullName>
    </submittedName>
</protein>
<keyword evidence="5" id="KW-0067">ATP-binding</keyword>
<dbReference type="PANTHER" id="PTHR24057:SF0">
    <property type="entry name" value="PROTEIN KINASE SHAGGY-RELATED"/>
    <property type="match status" value="1"/>
</dbReference>
<name>A0A9Q1K5C6_9CARY</name>
<dbReference type="InterPro" id="IPR050591">
    <property type="entry name" value="GSK-3"/>
</dbReference>
<dbReference type="OrthoDB" id="272141at2759"/>
<evidence type="ECO:0000313" key="8">
    <source>
        <dbReference type="Proteomes" id="UP001153076"/>
    </source>
</evidence>
<keyword evidence="1" id="KW-0723">Serine/threonine-protein kinase</keyword>
<dbReference type="GO" id="GO:0005524">
    <property type="term" value="F:ATP binding"/>
    <property type="evidence" value="ECO:0007669"/>
    <property type="project" value="UniProtKB-KW"/>
</dbReference>
<keyword evidence="6" id="KW-0812">Transmembrane</keyword>
<dbReference type="InterPro" id="IPR011009">
    <property type="entry name" value="Kinase-like_dom_sf"/>
</dbReference>
<evidence type="ECO:0000313" key="7">
    <source>
        <dbReference type="EMBL" id="KAJ8436698.1"/>
    </source>
</evidence>
<dbReference type="GO" id="GO:0005737">
    <property type="term" value="C:cytoplasm"/>
    <property type="evidence" value="ECO:0007669"/>
    <property type="project" value="TreeGrafter"/>
</dbReference>
<feature type="transmembrane region" description="Helical" evidence="6">
    <location>
        <begin position="37"/>
        <end position="60"/>
    </location>
</feature>
<dbReference type="AlphaFoldDB" id="A0A9Q1K5C6"/>
<evidence type="ECO:0000256" key="3">
    <source>
        <dbReference type="ARBA" id="ARBA00022741"/>
    </source>
</evidence>
<evidence type="ECO:0000256" key="2">
    <source>
        <dbReference type="ARBA" id="ARBA00022679"/>
    </source>
</evidence>
<dbReference type="GO" id="GO:0030154">
    <property type="term" value="P:cell differentiation"/>
    <property type="evidence" value="ECO:0007669"/>
    <property type="project" value="TreeGrafter"/>
</dbReference>
<dbReference type="GO" id="GO:0005634">
    <property type="term" value="C:nucleus"/>
    <property type="evidence" value="ECO:0007669"/>
    <property type="project" value="TreeGrafter"/>
</dbReference>
<gene>
    <name evidence="7" type="ORF">Cgig2_027219</name>
</gene>
<dbReference type="GO" id="GO:0004674">
    <property type="term" value="F:protein serine/threonine kinase activity"/>
    <property type="evidence" value="ECO:0007669"/>
    <property type="project" value="UniProtKB-KW"/>
</dbReference>
<dbReference type="GO" id="GO:0007165">
    <property type="term" value="P:signal transduction"/>
    <property type="evidence" value="ECO:0007669"/>
    <property type="project" value="TreeGrafter"/>
</dbReference>
<evidence type="ECO:0000256" key="6">
    <source>
        <dbReference type="SAM" id="Phobius"/>
    </source>
</evidence>
<evidence type="ECO:0000256" key="5">
    <source>
        <dbReference type="ARBA" id="ARBA00022840"/>
    </source>
</evidence>
<evidence type="ECO:0000256" key="4">
    <source>
        <dbReference type="ARBA" id="ARBA00022777"/>
    </source>
</evidence>
<dbReference type="SUPFAM" id="SSF56112">
    <property type="entry name" value="Protein kinase-like (PK-like)"/>
    <property type="match status" value="1"/>
</dbReference>
<keyword evidence="6" id="KW-1133">Transmembrane helix</keyword>
<comment type="caution">
    <text evidence="7">The sequence shown here is derived from an EMBL/GenBank/DDBJ whole genome shotgun (WGS) entry which is preliminary data.</text>
</comment>
<dbReference type="Proteomes" id="UP001153076">
    <property type="component" value="Unassembled WGS sequence"/>
</dbReference>
<accession>A0A9Q1K5C6</accession>
<dbReference type="PANTHER" id="PTHR24057">
    <property type="entry name" value="GLYCOGEN SYNTHASE KINASE-3 ALPHA"/>
    <property type="match status" value="1"/>
</dbReference>
<proteinExistence type="predicted"/>
<keyword evidence="3" id="KW-0547">Nucleotide-binding</keyword>